<dbReference type="Proteomes" id="UP000836841">
    <property type="component" value="Chromosome 7"/>
</dbReference>
<gene>
    <name evidence="8" type="ORF">TAV2_LOCUS25732</name>
</gene>
<feature type="transmembrane region" description="Helical" evidence="5">
    <location>
        <begin position="219"/>
        <end position="239"/>
    </location>
</feature>
<dbReference type="InterPro" id="IPR042201">
    <property type="entry name" value="FH2_Formin_sf"/>
</dbReference>
<evidence type="ECO:0000256" key="4">
    <source>
        <dbReference type="SAM" id="MobiDB-lite"/>
    </source>
</evidence>
<feature type="compositionally biased region" description="Basic and acidic residues" evidence="4">
    <location>
        <begin position="856"/>
        <end position="868"/>
    </location>
</feature>
<keyword evidence="5" id="KW-1133">Transmembrane helix</keyword>
<proteinExistence type="inferred from homology"/>
<dbReference type="SMART" id="SM00498">
    <property type="entry name" value="FH2"/>
    <property type="match status" value="1"/>
</dbReference>
<dbReference type="InterPro" id="IPR015425">
    <property type="entry name" value="FH2_Formin"/>
</dbReference>
<feature type="domain" description="FH2" evidence="7">
    <location>
        <begin position="418"/>
        <end position="871"/>
    </location>
</feature>
<evidence type="ECO:0000313" key="8">
    <source>
        <dbReference type="EMBL" id="CAH2079077.1"/>
    </source>
</evidence>
<evidence type="ECO:0000256" key="6">
    <source>
        <dbReference type="SAM" id="SignalP"/>
    </source>
</evidence>
<name>A0AAU9T2H4_THLAR</name>
<feature type="coiled-coil region" evidence="3">
    <location>
        <begin position="607"/>
        <end position="634"/>
    </location>
</feature>
<keyword evidence="3" id="KW-0175">Coiled coil</keyword>
<feature type="signal peptide" evidence="6">
    <location>
        <begin position="1"/>
        <end position="20"/>
    </location>
</feature>
<dbReference type="InterPro" id="IPR027643">
    <property type="entry name" value="Formin-like_plant"/>
</dbReference>
<dbReference type="Gene3D" id="1.20.58.2220">
    <property type="entry name" value="Formin, FH2 domain"/>
    <property type="match status" value="1"/>
</dbReference>
<feature type="compositionally biased region" description="Acidic residues" evidence="4">
    <location>
        <begin position="899"/>
        <end position="910"/>
    </location>
</feature>
<organism evidence="8 9">
    <name type="scientific">Thlaspi arvense</name>
    <name type="common">Field penny-cress</name>
    <dbReference type="NCBI Taxonomy" id="13288"/>
    <lineage>
        <taxon>Eukaryota</taxon>
        <taxon>Viridiplantae</taxon>
        <taxon>Streptophyta</taxon>
        <taxon>Embryophyta</taxon>
        <taxon>Tracheophyta</taxon>
        <taxon>Spermatophyta</taxon>
        <taxon>Magnoliopsida</taxon>
        <taxon>eudicotyledons</taxon>
        <taxon>Gunneridae</taxon>
        <taxon>Pentapetalae</taxon>
        <taxon>rosids</taxon>
        <taxon>malvids</taxon>
        <taxon>Brassicales</taxon>
        <taxon>Brassicaceae</taxon>
        <taxon>Thlaspideae</taxon>
        <taxon>Thlaspi</taxon>
    </lineage>
</organism>
<feature type="chain" id="PRO_5043482528" description="Formin-like protein" evidence="6">
    <location>
        <begin position="21"/>
        <end position="916"/>
    </location>
</feature>
<dbReference type="PRINTS" id="PR01217">
    <property type="entry name" value="PRICHEXTENSN"/>
</dbReference>
<evidence type="ECO:0000256" key="3">
    <source>
        <dbReference type="SAM" id="Coils"/>
    </source>
</evidence>
<feature type="region of interest" description="Disordered" evidence="4">
    <location>
        <begin position="710"/>
        <end position="729"/>
    </location>
</feature>
<dbReference type="Pfam" id="PF02181">
    <property type="entry name" value="FH2"/>
    <property type="match status" value="1"/>
</dbReference>
<feature type="compositionally biased region" description="Pro residues" evidence="4">
    <location>
        <begin position="350"/>
        <end position="400"/>
    </location>
</feature>
<evidence type="ECO:0000256" key="1">
    <source>
        <dbReference type="ARBA" id="ARBA00025793"/>
    </source>
</evidence>
<feature type="region of interest" description="Disordered" evidence="4">
    <location>
        <begin position="333"/>
        <end position="426"/>
    </location>
</feature>
<protein>
    <recommendedName>
        <fullName evidence="2">Formin-like protein</fullName>
    </recommendedName>
</protein>
<sequence length="916" mass="100589">MGRLRTAFLAISLVIFICVSEEIIARDGANRLRFSVSVNRNSTNYGESHGGDVAEQTWIHCRKELKDKKNKDCLLYIPREAAANEYLKLSFLTGLTIHQIQNSREETGYRNWFNNWFARRELISSKAKKFRVSAPNFALGPAPGFAPGLAPGPAPTPQSHDLAPASSPSQPPYSPAEAPDEPSPAPPPKRKPSVAPSQSVPGPPPPPPAKKSDHMLMKLIIAVASTAVITFVLVALLFLCCFKRNRNNAVGPADGPRDEGPLLHLSNLSVGKYQQDSSFFPSLSHSRIVTQFCTLSGSSENSPTVANTSRKFFSATSKKRSFLSRVSLKRNGPEFSTAEAPSSLTGLPPLKLPPGRSAPPPPPAPAPAPTPQPPPPPPPKPQPPPPPKLVRPPPAPPPKGVAPKRQGHSSSGDGSDVDSETGAPKTKLKPFFWDKMANPDQKMVWHEISAGSFQFNEEAMESLFGYNDGNKNKNAQRGDSSRESPVQYIQIIDARKAQNLSILLRALNVTTEEVVDAIKEGINDSFSFLQLASPLVLKMRFLLCYQGNELPVELLQTLLKMAPTSEEELKLRLYSGDLHLLGPAERFLKILVDIPFAFKRIESLLFMISLQEEVSGLKESLATLEVACKKLKNSRLFLKLLEAVLKTGNRMNVGTFRGDAQAFKLDTLLKLSDVKGTDGKTTLLHFVVLEIIRSEGVRALRLQRSSRSFSSVKTDDSNNSDSSPQSVERYRSTGLQVVSGLTIELEDVKRAAIIDGDGLAATLTNLSGSLTNAREFLKSMDEESDFEKALAGFIERADADIRWLKEEEERIMALVKSSADYFHGKSAKSEGIRLFAIVREFLVMLEKVCREVKETTKTRSYSGKKEVETTPESSQPSPDIVRQRLFPAIAERRNYSSDSSDDDDDADDESSSSSYS</sequence>
<keyword evidence="5" id="KW-0812">Transmembrane</keyword>
<evidence type="ECO:0000313" key="9">
    <source>
        <dbReference type="Proteomes" id="UP000836841"/>
    </source>
</evidence>
<dbReference type="PANTHER" id="PTHR23213:SF392">
    <property type="entry name" value="FORMIN-LIKE PROTEIN 3"/>
    <property type="match status" value="1"/>
</dbReference>
<accession>A0AAU9T2H4</accession>
<evidence type="ECO:0000256" key="5">
    <source>
        <dbReference type="SAM" id="Phobius"/>
    </source>
</evidence>
<feature type="region of interest" description="Disordered" evidence="4">
    <location>
        <begin position="856"/>
        <end position="916"/>
    </location>
</feature>
<keyword evidence="6" id="KW-0732">Signal</keyword>
<comment type="similarity">
    <text evidence="1">Belongs to the formin-like family. Class-I subfamily.</text>
</comment>
<dbReference type="GO" id="GO:0051015">
    <property type="term" value="F:actin filament binding"/>
    <property type="evidence" value="ECO:0007669"/>
    <property type="project" value="InterPro"/>
</dbReference>
<evidence type="ECO:0000256" key="2">
    <source>
        <dbReference type="RuleBase" id="RU361260"/>
    </source>
</evidence>
<dbReference type="AlphaFoldDB" id="A0AAU9T2H4"/>
<keyword evidence="9" id="KW-1185">Reference proteome</keyword>
<feature type="region of interest" description="Disordered" evidence="4">
    <location>
        <begin position="148"/>
        <end position="210"/>
    </location>
</feature>
<dbReference type="PANTHER" id="PTHR23213">
    <property type="entry name" value="FORMIN-RELATED"/>
    <property type="match status" value="1"/>
</dbReference>
<keyword evidence="5" id="KW-0472">Membrane</keyword>
<evidence type="ECO:0000259" key="7">
    <source>
        <dbReference type="PROSITE" id="PS51444"/>
    </source>
</evidence>
<dbReference type="PROSITE" id="PS51444">
    <property type="entry name" value="FH2"/>
    <property type="match status" value="1"/>
</dbReference>
<feature type="compositionally biased region" description="Low complexity" evidence="4">
    <location>
        <begin position="401"/>
        <end position="414"/>
    </location>
</feature>
<reference evidence="8 9" key="1">
    <citation type="submission" date="2022-03" db="EMBL/GenBank/DDBJ databases">
        <authorList>
            <person name="Nunn A."/>
            <person name="Chopra R."/>
            <person name="Nunn A."/>
            <person name="Contreras Garrido A."/>
        </authorList>
    </citation>
    <scope>NUCLEOTIDE SEQUENCE [LARGE SCALE GENOMIC DNA]</scope>
</reference>
<dbReference type="SUPFAM" id="SSF101447">
    <property type="entry name" value="Formin homology 2 domain (FH2 domain)"/>
    <property type="match status" value="1"/>
</dbReference>
<dbReference type="EMBL" id="OU466863">
    <property type="protein sequence ID" value="CAH2079077.1"/>
    <property type="molecule type" value="Genomic_DNA"/>
</dbReference>
<feature type="compositionally biased region" description="Low complexity" evidence="4">
    <location>
        <begin position="710"/>
        <end position="723"/>
    </location>
</feature>
<dbReference type="GO" id="GO:0045010">
    <property type="term" value="P:actin nucleation"/>
    <property type="evidence" value="ECO:0007669"/>
    <property type="project" value="InterPro"/>
</dbReference>